<accession>A0A176WNB8</accession>
<evidence type="ECO:0000313" key="2">
    <source>
        <dbReference type="EMBL" id="OAE34559.1"/>
    </source>
</evidence>
<feature type="compositionally biased region" description="Acidic residues" evidence="1">
    <location>
        <begin position="152"/>
        <end position="161"/>
    </location>
</feature>
<comment type="caution">
    <text evidence="2">The sequence shown here is derived from an EMBL/GenBank/DDBJ whole genome shotgun (WGS) entry which is preliminary data.</text>
</comment>
<name>A0A176WNB8_MARPO</name>
<feature type="region of interest" description="Disordered" evidence="1">
    <location>
        <begin position="134"/>
        <end position="176"/>
    </location>
</feature>
<protein>
    <submittedName>
        <fullName evidence="2">Uncharacterized protein</fullName>
    </submittedName>
</protein>
<gene>
    <name evidence="2" type="ORF">AXG93_1487s1050</name>
</gene>
<organism evidence="2 3">
    <name type="scientific">Marchantia polymorpha subsp. ruderalis</name>
    <dbReference type="NCBI Taxonomy" id="1480154"/>
    <lineage>
        <taxon>Eukaryota</taxon>
        <taxon>Viridiplantae</taxon>
        <taxon>Streptophyta</taxon>
        <taxon>Embryophyta</taxon>
        <taxon>Marchantiophyta</taxon>
        <taxon>Marchantiopsida</taxon>
        <taxon>Marchantiidae</taxon>
        <taxon>Marchantiales</taxon>
        <taxon>Marchantiaceae</taxon>
        <taxon>Marchantia</taxon>
    </lineage>
</organism>
<dbReference type="AlphaFoldDB" id="A0A176WNB8"/>
<reference evidence="2" key="1">
    <citation type="submission" date="2016-03" db="EMBL/GenBank/DDBJ databases">
        <title>Mechanisms controlling the formation of the plant cell surface in tip-growing cells are functionally conserved among land plants.</title>
        <authorList>
            <person name="Honkanen S."/>
            <person name="Jones V.A."/>
            <person name="Morieri G."/>
            <person name="Champion C."/>
            <person name="Hetherington A.J."/>
            <person name="Kelly S."/>
            <person name="Saint-Marcoux D."/>
            <person name="Proust H."/>
            <person name="Prescott H."/>
            <person name="Dolan L."/>
        </authorList>
    </citation>
    <scope>NUCLEOTIDE SEQUENCE [LARGE SCALE GENOMIC DNA]</scope>
    <source>
        <tissue evidence="2">Whole gametophyte</tissue>
    </source>
</reference>
<evidence type="ECO:0000313" key="3">
    <source>
        <dbReference type="Proteomes" id="UP000077202"/>
    </source>
</evidence>
<dbReference type="EMBL" id="LVLJ01000379">
    <property type="protein sequence ID" value="OAE34559.1"/>
    <property type="molecule type" value="Genomic_DNA"/>
</dbReference>
<evidence type="ECO:0000256" key="1">
    <source>
        <dbReference type="SAM" id="MobiDB-lite"/>
    </source>
</evidence>
<dbReference type="Proteomes" id="UP000077202">
    <property type="component" value="Unassembled WGS sequence"/>
</dbReference>
<keyword evidence="3" id="KW-1185">Reference proteome</keyword>
<sequence length="316" mass="35820">MGLLTAAEQKQFPLETEIATEEEAREDNEVANKEDNIALALPSANVDKSEEAVEKCPKKSRKLQRVTTLELIDQRVELRISRPISTKMRSANVRARSKMKIRRLRIEEEDNTECSEIASQCEISLKEWAETSRNQRQMVFSEEPSSMPAEDPHEEGEEQGDDTTMSSGTIDLDCGKGPLAKEPKSVRLSATDMLGERVISLLIYLDGKMAMYAKPVIAGYYVELVRSRMRAKVATFVEVAERVASLTSECATVKATLQKREKQLWQSELEGAELWRSLVAEKYLHTKAKLEYVGLRVYLNNAKKVTVELWDKVEVF</sequence>
<proteinExistence type="predicted"/>